<proteinExistence type="inferred from homology"/>
<name>A0A9N7ZB12_PLEPL</name>
<protein>
    <submittedName>
        <fullName evidence="7">Uncharacterized protein</fullName>
    </submittedName>
</protein>
<evidence type="ECO:0000256" key="3">
    <source>
        <dbReference type="ARBA" id="ARBA00022692"/>
    </source>
</evidence>
<dbReference type="InterPro" id="IPR038213">
    <property type="entry name" value="IFI6/IFI27-like_sf"/>
</dbReference>
<dbReference type="Proteomes" id="UP001153269">
    <property type="component" value="Unassembled WGS sequence"/>
</dbReference>
<dbReference type="Gene3D" id="6.10.110.10">
    <property type="match status" value="1"/>
</dbReference>
<evidence type="ECO:0000256" key="2">
    <source>
        <dbReference type="ARBA" id="ARBA00007262"/>
    </source>
</evidence>
<keyword evidence="4" id="KW-1133">Transmembrane helix</keyword>
<dbReference type="EMBL" id="CADEAL010004240">
    <property type="protein sequence ID" value="CAB1455145.1"/>
    <property type="molecule type" value="Genomic_DNA"/>
</dbReference>
<evidence type="ECO:0000313" key="8">
    <source>
        <dbReference type="EMBL" id="CAB1455145.1"/>
    </source>
</evidence>
<comment type="subcellular location">
    <subcellularLocation>
        <location evidence="1">Membrane</location>
        <topology evidence="1">Multi-pass membrane protein</topology>
    </subcellularLocation>
</comment>
<sequence length="75" mass="6838">MDPVSRAAVGAAVAKGSTPGSLGPAGFTSGGIKAGSTAAKMMSASAVAGRGGVGAGSLVSVCQSKGASGGSKRNK</sequence>
<accession>A0A9N7ZB12</accession>
<keyword evidence="9" id="KW-1185">Reference proteome</keyword>
<evidence type="ECO:0000256" key="6">
    <source>
        <dbReference type="SAM" id="MobiDB-lite"/>
    </source>
</evidence>
<dbReference type="GO" id="GO:0031966">
    <property type="term" value="C:mitochondrial membrane"/>
    <property type="evidence" value="ECO:0007669"/>
    <property type="project" value="TreeGrafter"/>
</dbReference>
<comment type="similarity">
    <text evidence="2">Belongs to the IFI6/IFI27 family.</text>
</comment>
<dbReference type="GO" id="GO:0097193">
    <property type="term" value="P:intrinsic apoptotic signaling pathway"/>
    <property type="evidence" value="ECO:0007669"/>
    <property type="project" value="TreeGrafter"/>
</dbReference>
<dbReference type="AlphaFoldDB" id="A0A9N7ZB12"/>
<dbReference type="GO" id="GO:0001836">
    <property type="term" value="P:release of cytochrome c from mitochondria"/>
    <property type="evidence" value="ECO:0007669"/>
    <property type="project" value="TreeGrafter"/>
</dbReference>
<evidence type="ECO:0000256" key="4">
    <source>
        <dbReference type="ARBA" id="ARBA00022989"/>
    </source>
</evidence>
<comment type="caution">
    <text evidence="7">The sequence shown here is derived from an EMBL/GenBank/DDBJ whole genome shotgun (WGS) entry which is preliminary data.</text>
</comment>
<dbReference type="Pfam" id="PF06140">
    <property type="entry name" value="Ifi-6-16"/>
    <property type="match status" value="1"/>
</dbReference>
<evidence type="ECO:0000256" key="1">
    <source>
        <dbReference type="ARBA" id="ARBA00004141"/>
    </source>
</evidence>
<dbReference type="InterPro" id="IPR009311">
    <property type="entry name" value="IFI6/IFI27-like"/>
</dbReference>
<gene>
    <name evidence="7" type="ORF">PLEPLA_LOCUS42915</name>
    <name evidence="8" type="ORF">PLEPLA_LOCUS42916</name>
</gene>
<reference evidence="7" key="1">
    <citation type="submission" date="2020-03" db="EMBL/GenBank/DDBJ databases">
        <authorList>
            <person name="Weist P."/>
        </authorList>
    </citation>
    <scope>NUCLEOTIDE SEQUENCE</scope>
</reference>
<dbReference type="EMBL" id="CADEAL010004240">
    <property type="protein sequence ID" value="CAB1455144.1"/>
    <property type="molecule type" value="Genomic_DNA"/>
</dbReference>
<evidence type="ECO:0000313" key="9">
    <source>
        <dbReference type="Proteomes" id="UP001153269"/>
    </source>
</evidence>
<keyword evidence="3" id="KW-0812">Transmembrane</keyword>
<organism evidence="7 9">
    <name type="scientific">Pleuronectes platessa</name>
    <name type="common">European plaice</name>
    <dbReference type="NCBI Taxonomy" id="8262"/>
    <lineage>
        <taxon>Eukaryota</taxon>
        <taxon>Metazoa</taxon>
        <taxon>Chordata</taxon>
        <taxon>Craniata</taxon>
        <taxon>Vertebrata</taxon>
        <taxon>Euteleostomi</taxon>
        <taxon>Actinopterygii</taxon>
        <taxon>Neopterygii</taxon>
        <taxon>Teleostei</taxon>
        <taxon>Neoteleostei</taxon>
        <taxon>Acanthomorphata</taxon>
        <taxon>Carangaria</taxon>
        <taxon>Pleuronectiformes</taxon>
        <taxon>Pleuronectoidei</taxon>
        <taxon>Pleuronectidae</taxon>
        <taxon>Pleuronectes</taxon>
    </lineage>
</organism>
<dbReference type="PANTHER" id="PTHR16932">
    <property type="entry name" value="INTERFERON ALPHA-INDUCIBLE PROTEIN 27"/>
    <property type="match status" value="1"/>
</dbReference>
<evidence type="ECO:0000313" key="7">
    <source>
        <dbReference type="EMBL" id="CAB1455144.1"/>
    </source>
</evidence>
<dbReference type="PANTHER" id="PTHR16932:SF18">
    <property type="entry name" value="INTERFERON, ALPHA-INDUCIBLE PROTEIN 27-LIKE 2"/>
    <property type="match status" value="1"/>
</dbReference>
<evidence type="ECO:0000256" key="5">
    <source>
        <dbReference type="ARBA" id="ARBA00023136"/>
    </source>
</evidence>
<feature type="region of interest" description="Disordered" evidence="6">
    <location>
        <begin position="1"/>
        <end position="20"/>
    </location>
</feature>
<keyword evidence="5" id="KW-0472">Membrane</keyword>